<dbReference type="Proteomes" id="UP001291623">
    <property type="component" value="Unassembled WGS sequence"/>
</dbReference>
<organism evidence="1 2">
    <name type="scientific">Anisodus tanguticus</name>
    <dbReference type="NCBI Taxonomy" id="243964"/>
    <lineage>
        <taxon>Eukaryota</taxon>
        <taxon>Viridiplantae</taxon>
        <taxon>Streptophyta</taxon>
        <taxon>Embryophyta</taxon>
        <taxon>Tracheophyta</taxon>
        <taxon>Spermatophyta</taxon>
        <taxon>Magnoliopsida</taxon>
        <taxon>eudicotyledons</taxon>
        <taxon>Gunneridae</taxon>
        <taxon>Pentapetalae</taxon>
        <taxon>asterids</taxon>
        <taxon>lamiids</taxon>
        <taxon>Solanales</taxon>
        <taxon>Solanaceae</taxon>
        <taxon>Solanoideae</taxon>
        <taxon>Hyoscyameae</taxon>
        <taxon>Anisodus</taxon>
    </lineage>
</organism>
<reference evidence="1" key="1">
    <citation type="submission" date="2023-12" db="EMBL/GenBank/DDBJ databases">
        <title>Genome assembly of Anisodus tanguticus.</title>
        <authorList>
            <person name="Wang Y.-J."/>
        </authorList>
    </citation>
    <scope>NUCLEOTIDE SEQUENCE</scope>
    <source>
        <strain evidence="1">KB-2021</strain>
        <tissue evidence="1">Leaf</tissue>
    </source>
</reference>
<accession>A0AAE1RSF6</accession>
<keyword evidence="2" id="KW-1185">Reference proteome</keyword>
<dbReference type="EMBL" id="JAVYJV010000012">
    <property type="protein sequence ID" value="KAK4357470.1"/>
    <property type="molecule type" value="Genomic_DNA"/>
</dbReference>
<protein>
    <submittedName>
        <fullName evidence="1">Uncharacterized protein</fullName>
    </submittedName>
</protein>
<gene>
    <name evidence="1" type="ORF">RND71_023080</name>
</gene>
<comment type="caution">
    <text evidence="1">The sequence shown here is derived from an EMBL/GenBank/DDBJ whole genome shotgun (WGS) entry which is preliminary data.</text>
</comment>
<sequence>MPFFYNRFLFLFRLKRIMFHPFPHVSNNCSILSSFYLCWYDFDVLACMVSEWTGNRNHQNLNLLKFITYKAKGKHKFTVSCKYTDIHCL</sequence>
<dbReference type="AlphaFoldDB" id="A0AAE1RSF6"/>
<proteinExistence type="predicted"/>
<evidence type="ECO:0000313" key="1">
    <source>
        <dbReference type="EMBL" id="KAK4357470.1"/>
    </source>
</evidence>
<name>A0AAE1RSF6_9SOLA</name>
<evidence type="ECO:0000313" key="2">
    <source>
        <dbReference type="Proteomes" id="UP001291623"/>
    </source>
</evidence>